<accession>A0A024EMG5</accession>
<evidence type="ECO:0000313" key="1">
    <source>
        <dbReference type="EMBL" id="AHZ73578.1"/>
    </source>
</evidence>
<dbReference type="Proteomes" id="UP000026913">
    <property type="component" value="Plasmid unnamed"/>
</dbReference>
<evidence type="ECO:0000313" key="2">
    <source>
        <dbReference type="Proteomes" id="UP000026913"/>
    </source>
</evidence>
<protein>
    <submittedName>
        <fullName evidence="1">Uncharacterized protein</fullName>
    </submittedName>
</protein>
<proteinExistence type="predicted"/>
<name>A0A024EMG5_9PSED</name>
<dbReference type="EMBL" id="CP005961">
    <property type="protein sequence ID" value="AHZ73578.1"/>
    <property type="molecule type" value="Genomic_DNA"/>
</dbReference>
<dbReference type="AlphaFoldDB" id="A0A024EMG5"/>
<organism evidence="1 2">
    <name type="scientific">Pseudomonas mandelii JR-1</name>
    <dbReference type="NCBI Taxonomy" id="1147786"/>
    <lineage>
        <taxon>Bacteria</taxon>
        <taxon>Pseudomonadati</taxon>
        <taxon>Pseudomonadota</taxon>
        <taxon>Gammaproteobacteria</taxon>
        <taxon>Pseudomonadales</taxon>
        <taxon>Pseudomonadaceae</taxon>
        <taxon>Pseudomonas</taxon>
    </lineage>
</organism>
<geneLocation type="plasmid" evidence="2"/>
<sequence>MRLIAEKMSRFYFAKGIPQQAIKAHGPKRTPLMLACSLVIEFTQHLFHLEGP</sequence>
<reference evidence="1 2" key="1">
    <citation type="journal article" date="2012" name="J. Bacteriol.">
        <title>Genome sequence of cold-adapted Pseudomonas mandelii strain JR-1.</title>
        <authorList>
            <person name="Jang S.H."/>
            <person name="Kim J."/>
            <person name="Kim J."/>
            <person name="Hong S."/>
            <person name="Lee C."/>
        </authorList>
    </citation>
    <scope>NUCLEOTIDE SEQUENCE [LARGE SCALE GENOMIC DNA]</scope>
    <source>
        <strain evidence="1 2">JR-1</strain>
        <plasmid evidence="2">Plasmid</plasmid>
    </source>
</reference>
<dbReference type="KEGG" id="pman:OU5_P0326"/>
<keyword evidence="1" id="KW-0614">Plasmid</keyword>
<dbReference type="HOGENOM" id="CLU_3083748_0_0_6"/>
<gene>
    <name evidence="1" type="ORF">OU5_P0326</name>
</gene>